<dbReference type="Proteomes" id="UP000828048">
    <property type="component" value="Chromosome 9"/>
</dbReference>
<accession>A0ACB7ZHM3</accession>
<comment type="caution">
    <text evidence="1">The sequence shown here is derived from an EMBL/GenBank/DDBJ whole genome shotgun (WGS) entry which is preliminary data.</text>
</comment>
<organism evidence="1 2">
    <name type="scientific">Vaccinium darrowii</name>
    <dbReference type="NCBI Taxonomy" id="229202"/>
    <lineage>
        <taxon>Eukaryota</taxon>
        <taxon>Viridiplantae</taxon>
        <taxon>Streptophyta</taxon>
        <taxon>Embryophyta</taxon>
        <taxon>Tracheophyta</taxon>
        <taxon>Spermatophyta</taxon>
        <taxon>Magnoliopsida</taxon>
        <taxon>eudicotyledons</taxon>
        <taxon>Gunneridae</taxon>
        <taxon>Pentapetalae</taxon>
        <taxon>asterids</taxon>
        <taxon>Ericales</taxon>
        <taxon>Ericaceae</taxon>
        <taxon>Vaccinioideae</taxon>
        <taxon>Vaccinieae</taxon>
        <taxon>Vaccinium</taxon>
    </lineage>
</organism>
<sequence length="366" mass="41063">MVKAAIEEEKQGHQIKPSKLIENKRARKLTYKNRKDGILKKTMELSILCGIKACTVCLGPDGKVESWPENSSEVIHVINSCEQYVKKGKNIKLGKSVDCLEKLDQSFDCLDEKLAGEDGNPSAKKERFERFLLGFSDGWINGLSVESLEIFSRDLESKLEAITARIGVLERNNEENKEVGNENFVPNWFGMNAPMENFEVLSSTDFGFCQPLRNPGFDNHCENLVPNWFGMNAPMENFEELSSTDFGFCQPLRNPGLDNLSGTFQTLPTMVPFDAPLNSVKPMWPILNDYSDPMIGFDAPLNSIKPMWPLNNYCDSMIGFDAPMSTASEGTVWPLDDFYGDAMIDFGDPLGFGNVMVSMRPLEKTM</sequence>
<reference evidence="1 2" key="1">
    <citation type="journal article" date="2021" name="Hortic Res">
        <title>High-quality reference genome and annotation aids understanding of berry development for evergreen blueberry (Vaccinium darrowii).</title>
        <authorList>
            <person name="Yu J."/>
            <person name="Hulse-Kemp A.M."/>
            <person name="Babiker E."/>
            <person name="Staton M."/>
        </authorList>
    </citation>
    <scope>NUCLEOTIDE SEQUENCE [LARGE SCALE GENOMIC DNA]</scope>
    <source>
        <strain evidence="2">cv. NJ 8807/NJ 8810</strain>
        <tissue evidence="1">Young leaf</tissue>
    </source>
</reference>
<protein>
    <submittedName>
        <fullName evidence="1">Uncharacterized protein</fullName>
    </submittedName>
</protein>
<name>A0ACB7ZHM3_9ERIC</name>
<evidence type="ECO:0000313" key="1">
    <source>
        <dbReference type="EMBL" id="KAH7865353.1"/>
    </source>
</evidence>
<dbReference type="EMBL" id="CM037159">
    <property type="protein sequence ID" value="KAH7865353.1"/>
    <property type="molecule type" value="Genomic_DNA"/>
</dbReference>
<gene>
    <name evidence="1" type="ORF">Vadar_005541</name>
</gene>
<proteinExistence type="predicted"/>
<evidence type="ECO:0000313" key="2">
    <source>
        <dbReference type="Proteomes" id="UP000828048"/>
    </source>
</evidence>
<keyword evidence="2" id="KW-1185">Reference proteome</keyword>